<organism evidence="1 2">
    <name type="scientific">Eleutherodactylus coqui</name>
    <name type="common">Puerto Rican coqui</name>
    <dbReference type="NCBI Taxonomy" id="57060"/>
    <lineage>
        <taxon>Eukaryota</taxon>
        <taxon>Metazoa</taxon>
        <taxon>Chordata</taxon>
        <taxon>Craniata</taxon>
        <taxon>Vertebrata</taxon>
        <taxon>Euteleostomi</taxon>
        <taxon>Amphibia</taxon>
        <taxon>Batrachia</taxon>
        <taxon>Anura</taxon>
        <taxon>Neobatrachia</taxon>
        <taxon>Hyloidea</taxon>
        <taxon>Eleutherodactylidae</taxon>
        <taxon>Eleutherodactylinae</taxon>
        <taxon>Eleutherodactylus</taxon>
        <taxon>Eleutherodactylus</taxon>
    </lineage>
</organism>
<reference evidence="1" key="1">
    <citation type="thesis" date="2020" institute="ProQuest LLC" country="789 East Eisenhower Parkway, Ann Arbor, MI, USA">
        <title>Comparative Genomics and Chromosome Evolution.</title>
        <authorList>
            <person name="Mudd A.B."/>
        </authorList>
    </citation>
    <scope>NUCLEOTIDE SEQUENCE</scope>
    <source>
        <strain evidence="1">HN-11 Male</strain>
        <tissue evidence="1">Kidney and liver</tissue>
    </source>
</reference>
<proteinExistence type="predicted"/>
<accession>A0A8J6AZ80</accession>
<evidence type="ECO:0000313" key="1">
    <source>
        <dbReference type="EMBL" id="KAG9460862.1"/>
    </source>
</evidence>
<keyword evidence="2" id="KW-1185">Reference proteome</keyword>
<dbReference type="Proteomes" id="UP000770717">
    <property type="component" value="Unassembled WGS sequence"/>
</dbReference>
<protein>
    <submittedName>
        <fullName evidence="1">Uncharacterized protein</fullName>
    </submittedName>
</protein>
<comment type="caution">
    <text evidence="1">The sequence shown here is derived from an EMBL/GenBank/DDBJ whole genome shotgun (WGS) entry which is preliminary data.</text>
</comment>
<dbReference type="EMBL" id="WNTK01035860">
    <property type="protein sequence ID" value="KAG9460862.1"/>
    <property type="molecule type" value="Genomic_DNA"/>
</dbReference>
<evidence type="ECO:0000313" key="2">
    <source>
        <dbReference type="Proteomes" id="UP000770717"/>
    </source>
</evidence>
<dbReference type="AlphaFoldDB" id="A0A8J6AZ80"/>
<gene>
    <name evidence="1" type="ORF">GDO78_019051</name>
</gene>
<sequence length="94" mass="10476">MSSDSSLMHSLLESVACWKWFFKYGDLGFSDFGRIVPLLLWSCVGKTISSLSSELLLASRTAQEVLGNNFLLCIVESDSSPESHEMFQSTLSEF</sequence>
<name>A0A8J6AZ80_ELECQ</name>